<feature type="repeat" description="TPR" evidence="10">
    <location>
        <begin position="250"/>
        <end position="283"/>
    </location>
</feature>
<dbReference type="SUPFAM" id="SSF46689">
    <property type="entry name" value="Homeodomain-like"/>
    <property type="match status" value="1"/>
</dbReference>
<keyword evidence="11" id="KW-0812">Transmembrane</keyword>
<dbReference type="SMART" id="SM00388">
    <property type="entry name" value="HisKA"/>
    <property type="match status" value="1"/>
</dbReference>
<dbReference type="SUPFAM" id="SSF48452">
    <property type="entry name" value="TPR-like"/>
    <property type="match status" value="2"/>
</dbReference>
<dbReference type="GO" id="GO:0000155">
    <property type="term" value="F:phosphorelay sensor kinase activity"/>
    <property type="evidence" value="ECO:0007669"/>
    <property type="project" value="InterPro"/>
</dbReference>
<evidence type="ECO:0000256" key="1">
    <source>
        <dbReference type="ARBA" id="ARBA00000085"/>
    </source>
</evidence>
<evidence type="ECO:0000256" key="8">
    <source>
        <dbReference type="ARBA" id="ARBA00023163"/>
    </source>
</evidence>
<keyword evidence="3 9" id="KW-0597">Phosphoprotein</keyword>
<feature type="domain" description="HTH araC/xylS-type" evidence="12">
    <location>
        <begin position="848"/>
        <end position="949"/>
    </location>
</feature>
<evidence type="ECO:0000256" key="7">
    <source>
        <dbReference type="ARBA" id="ARBA00023125"/>
    </source>
</evidence>
<dbReference type="InterPro" id="IPR003661">
    <property type="entry name" value="HisK_dim/P_dom"/>
</dbReference>
<evidence type="ECO:0000256" key="4">
    <source>
        <dbReference type="ARBA" id="ARBA00022679"/>
    </source>
</evidence>
<dbReference type="PROSITE" id="PS01124">
    <property type="entry name" value="HTH_ARAC_FAMILY_2"/>
    <property type="match status" value="1"/>
</dbReference>
<dbReference type="InterPro" id="IPR036097">
    <property type="entry name" value="HisK_dim/P_sf"/>
</dbReference>
<dbReference type="InterPro" id="IPR001789">
    <property type="entry name" value="Sig_transdc_resp-reg_receiver"/>
</dbReference>
<dbReference type="SMART" id="SM00387">
    <property type="entry name" value="HATPase_c"/>
    <property type="match status" value="1"/>
</dbReference>
<evidence type="ECO:0000256" key="10">
    <source>
        <dbReference type="PROSITE-ProRule" id="PRU00339"/>
    </source>
</evidence>
<dbReference type="SUPFAM" id="SSF55874">
    <property type="entry name" value="ATPase domain of HSP90 chaperone/DNA topoisomerase II/histidine kinase"/>
    <property type="match status" value="1"/>
</dbReference>
<dbReference type="InterPro" id="IPR036890">
    <property type="entry name" value="HATPase_C_sf"/>
</dbReference>
<sequence length="954" mass="107290">MAPVYNFVMGLPTHIGRGKCRLSLSALGAFIFISFLLVSCEKKPAMFTDADRKVADSIVRAVRTTDSLALLQKRMESEGDILGSIVALREWGKALRNESRFEEALCAHSEGLRQAEAIGDTIEWVQALNNIGTDYRRMGVLDVAQEYHYRAWVLSEECADTSFTAKKNRVVSLNGLGNIYLTLGNYERADSVLRMALKGERELDSALGLAINYANLGSIFEHRGQTDSAWVYYRRSMVLNMEAGNDLGISLCHTYFGSLYEKAQQYDKATEEYQTAYRLMQASKDEWHALNSLIALAGIYHTTGSSTKAMEYLGRARQMAESIKSPEHLAEIYTLYYKHYKRAGDCRSALASYEQAPAMQDSVLDMEKVNRIQNTSLNIERNRQERETNGMKLRLEQERVAKKTGYIVFGIMIVSLSGLVALLLYIQRIRKRNHLTLKRLSSLRENFFTNITHEFRTPLTVILGLSHDLQTTDAAEVRDKAQTIERQGNGLLMLINQLLDISKIKSAVGNADWKRGNITAHLTMIMESYRDYARKRNIDLQFFGKEAVEMDFVPDYVNKVMNNLLSNAFKFTPEYGKVSVAAWREDERLFIDVEDTGRGMDNETLAHVFEPFYQGEGNARNIGTGVGLALVKQIMDAVEGTIAAESTAGRGTTFHISMPIRNEAKQIADTSEINTPLLPETETTLADSGGENEQCRLLIIEDNRDIAAYIGSQFAGRYAVSYAANGAEGLEKAQKLVPDLIITDLMMPGMDGLEVCRQVRGNEITDHIPIIVVTAKITEEERICGLEAGTDAYLAKPFNAGELRTRVEKLLEGRRLLREKYAQIMVVHQDHEEKEAMQKNAAAMRFLAKVSDVIYLQLNRGKEIEVSQIASAMCMSDRQFYRKIHALTNSTPTVYIQRIKIKKAKSLLDGNSQMSFGEIADRCGFNDYSNFVRTFKNACGVTPTEYRRSNAGKV</sequence>
<dbReference type="GO" id="GO:0003700">
    <property type="term" value="F:DNA-binding transcription factor activity"/>
    <property type="evidence" value="ECO:0007669"/>
    <property type="project" value="InterPro"/>
</dbReference>
<feature type="transmembrane region" description="Helical" evidence="11">
    <location>
        <begin position="406"/>
        <end position="426"/>
    </location>
</feature>
<dbReference type="CDD" id="cd17574">
    <property type="entry name" value="REC_OmpR"/>
    <property type="match status" value="1"/>
</dbReference>
<keyword evidence="4" id="KW-0808">Transferase</keyword>
<feature type="domain" description="Response regulatory" evidence="14">
    <location>
        <begin position="696"/>
        <end position="811"/>
    </location>
</feature>
<keyword evidence="5 15" id="KW-0418">Kinase</keyword>
<proteinExistence type="predicted"/>
<keyword evidence="11" id="KW-0472">Membrane</keyword>
<dbReference type="Pfam" id="PF13176">
    <property type="entry name" value="TPR_7"/>
    <property type="match status" value="1"/>
</dbReference>
<dbReference type="GO" id="GO:0043565">
    <property type="term" value="F:sequence-specific DNA binding"/>
    <property type="evidence" value="ECO:0007669"/>
    <property type="project" value="InterPro"/>
</dbReference>
<dbReference type="HOGENOM" id="CLU_013213_0_0_10"/>
<dbReference type="InterPro" id="IPR018062">
    <property type="entry name" value="HTH_AraC-typ_CS"/>
</dbReference>
<dbReference type="SMART" id="SM00342">
    <property type="entry name" value="HTH_ARAC"/>
    <property type="match status" value="1"/>
</dbReference>
<dbReference type="Pfam" id="PF00072">
    <property type="entry name" value="Response_reg"/>
    <property type="match status" value="1"/>
</dbReference>
<dbReference type="Pfam" id="PF12833">
    <property type="entry name" value="HTH_18"/>
    <property type="match status" value="1"/>
</dbReference>
<dbReference type="Pfam" id="PF02518">
    <property type="entry name" value="HATPase_c"/>
    <property type="match status" value="1"/>
</dbReference>
<dbReference type="OrthoDB" id="1116352at2"/>
<gene>
    <name evidence="15" type="ORF">HMPREF1981_01191</name>
</gene>
<dbReference type="Gene3D" id="1.10.10.60">
    <property type="entry name" value="Homeodomain-like"/>
    <property type="match status" value="1"/>
</dbReference>
<evidence type="ECO:0000313" key="16">
    <source>
        <dbReference type="Proteomes" id="UP000016496"/>
    </source>
</evidence>
<dbReference type="Gene3D" id="3.40.50.2300">
    <property type="match status" value="1"/>
</dbReference>
<evidence type="ECO:0000256" key="3">
    <source>
        <dbReference type="ARBA" id="ARBA00022553"/>
    </source>
</evidence>
<evidence type="ECO:0000256" key="9">
    <source>
        <dbReference type="PROSITE-ProRule" id="PRU00169"/>
    </source>
</evidence>
<dbReference type="PATRIC" id="fig|1321819.3.peg.1095"/>
<evidence type="ECO:0000256" key="6">
    <source>
        <dbReference type="ARBA" id="ARBA00023015"/>
    </source>
</evidence>
<organism evidence="15 16">
    <name type="scientific">Bacteroides pyogenes F0041</name>
    <dbReference type="NCBI Taxonomy" id="1321819"/>
    <lineage>
        <taxon>Bacteria</taxon>
        <taxon>Pseudomonadati</taxon>
        <taxon>Bacteroidota</taxon>
        <taxon>Bacteroidia</taxon>
        <taxon>Bacteroidales</taxon>
        <taxon>Bacteroidaceae</taxon>
        <taxon>Bacteroides</taxon>
    </lineage>
</organism>
<dbReference type="InterPro" id="IPR003594">
    <property type="entry name" value="HATPase_dom"/>
</dbReference>
<dbReference type="PANTHER" id="PTHR43547:SF2">
    <property type="entry name" value="HYBRID SIGNAL TRANSDUCTION HISTIDINE KINASE C"/>
    <property type="match status" value="1"/>
</dbReference>
<dbReference type="Proteomes" id="UP000016496">
    <property type="component" value="Unassembled WGS sequence"/>
</dbReference>
<dbReference type="CDD" id="cd00082">
    <property type="entry name" value="HisKA"/>
    <property type="match status" value="1"/>
</dbReference>
<reference evidence="15 16" key="1">
    <citation type="submission" date="2013-08" db="EMBL/GenBank/DDBJ databases">
        <authorList>
            <person name="Weinstock G."/>
            <person name="Sodergren E."/>
            <person name="Wylie T."/>
            <person name="Fulton L."/>
            <person name="Fulton R."/>
            <person name="Fronick C."/>
            <person name="O'Laughlin M."/>
            <person name="Godfrey J."/>
            <person name="Miner T."/>
            <person name="Herter B."/>
            <person name="Appelbaum E."/>
            <person name="Cordes M."/>
            <person name="Lek S."/>
            <person name="Wollam A."/>
            <person name="Pepin K.H."/>
            <person name="Palsikar V.B."/>
            <person name="Mitreva M."/>
            <person name="Wilson R.K."/>
        </authorList>
    </citation>
    <scope>NUCLEOTIDE SEQUENCE [LARGE SCALE GENOMIC DNA]</scope>
    <source>
        <strain evidence="15 16">F0041</strain>
    </source>
</reference>
<dbReference type="SUPFAM" id="SSF47384">
    <property type="entry name" value="Homodimeric domain of signal transducing histidine kinase"/>
    <property type="match status" value="1"/>
</dbReference>
<keyword evidence="10" id="KW-0802">TPR repeat</keyword>
<dbReference type="InterPro" id="IPR011990">
    <property type="entry name" value="TPR-like_helical_dom_sf"/>
</dbReference>
<dbReference type="PROSITE" id="PS00041">
    <property type="entry name" value="HTH_ARAC_FAMILY_1"/>
    <property type="match status" value="1"/>
</dbReference>
<dbReference type="Gene3D" id="3.30.565.10">
    <property type="entry name" value="Histidine kinase-like ATPase, C-terminal domain"/>
    <property type="match status" value="1"/>
</dbReference>
<dbReference type="Gene3D" id="1.25.40.10">
    <property type="entry name" value="Tetratricopeptide repeat domain"/>
    <property type="match status" value="2"/>
</dbReference>
<dbReference type="InterPro" id="IPR019734">
    <property type="entry name" value="TPR_rpt"/>
</dbReference>
<dbReference type="InterPro" id="IPR011006">
    <property type="entry name" value="CheY-like_superfamily"/>
</dbReference>
<dbReference type="EC" id="2.7.13.3" evidence="2"/>
<keyword evidence="7" id="KW-0238">DNA-binding</keyword>
<keyword evidence="8" id="KW-0804">Transcription</keyword>
<feature type="transmembrane region" description="Helical" evidence="11">
    <location>
        <begin position="20"/>
        <end position="38"/>
    </location>
</feature>
<keyword evidence="11" id="KW-1133">Transmembrane helix</keyword>
<name>U2CPI9_9BACE</name>
<comment type="catalytic activity">
    <reaction evidence="1">
        <text>ATP + protein L-histidine = ADP + protein N-phospho-L-histidine.</text>
        <dbReference type="EC" id="2.7.13.3"/>
    </reaction>
</comment>
<evidence type="ECO:0000259" key="12">
    <source>
        <dbReference type="PROSITE" id="PS01124"/>
    </source>
</evidence>
<dbReference type="PANTHER" id="PTHR43547">
    <property type="entry name" value="TWO-COMPONENT HISTIDINE KINASE"/>
    <property type="match status" value="1"/>
</dbReference>
<dbReference type="PROSITE" id="PS50005">
    <property type="entry name" value="TPR"/>
    <property type="match status" value="1"/>
</dbReference>
<evidence type="ECO:0000313" key="15">
    <source>
        <dbReference type="EMBL" id="ERI85993.1"/>
    </source>
</evidence>
<dbReference type="PROSITE" id="PS50110">
    <property type="entry name" value="RESPONSE_REGULATORY"/>
    <property type="match status" value="1"/>
</dbReference>
<dbReference type="SUPFAM" id="SSF52172">
    <property type="entry name" value="CheY-like"/>
    <property type="match status" value="1"/>
</dbReference>
<evidence type="ECO:0000259" key="13">
    <source>
        <dbReference type="PROSITE" id="PS50109"/>
    </source>
</evidence>
<dbReference type="SMART" id="SM00448">
    <property type="entry name" value="REC"/>
    <property type="match status" value="1"/>
</dbReference>
<evidence type="ECO:0000256" key="5">
    <source>
        <dbReference type="ARBA" id="ARBA00022777"/>
    </source>
</evidence>
<keyword evidence="6" id="KW-0805">Transcription regulation</keyword>
<evidence type="ECO:0000256" key="11">
    <source>
        <dbReference type="SAM" id="Phobius"/>
    </source>
</evidence>
<evidence type="ECO:0000256" key="2">
    <source>
        <dbReference type="ARBA" id="ARBA00012438"/>
    </source>
</evidence>
<dbReference type="EMBL" id="AWSV01000061">
    <property type="protein sequence ID" value="ERI85993.1"/>
    <property type="molecule type" value="Genomic_DNA"/>
</dbReference>
<dbReference type="FunFam" id="3.30.565.10:FF:000006">
    <property type="entry name" value="Sensor histidine kinase WalK"/>
    <property type="match status" value="1"/>
</dbReference>
<dbReference type="Pfam" id="PF00512">
    <property type="entry name" value="HisKA"/>
    <property type="match status" value="1"/>
</dbReference>
<dbReference type="PROSITE" id="PS50109">
    <property type="entry name" value="HIS_KIN"/>
    <property type="match status" value="1"/>
</dbReference>
<comment type="caution">
    <text evidence="15">The sequence shown here is derived from an EMBL/GenBank/DDBJ whole genome shotgun (WGS) entry which is preliminary data.</text>
</comment>
<dbReference type="AlphaFoldDB" id="U2CPI9"/>
<dbReference type="InterPro" id="IPR009057">
    <property type="entry name" value="Homeodomain-like_sf"/>
</dbReference>
<dbReference type="PRINTS" id="PR00344">
    <property type="entry name" value="BCTRLSENSOR"/>
</dbReference>
<dbReference type="InterPro" id="IPR004358">
    <property type="entry name" value="Sig_transdc_His_kin-like_C"/>
</dbReference>
<dbReference type="SMART" id="SM00028">
    <property type="entry name" value="TPR"/>
    <property type="match status" value="6"/>
</dbReference>
<evidence type="ECO:0000259" key="14">
    <source>
        <dbReference type="PROSITE" id="PS50110"/>
    </source>
</evidence>
<dbReference type="InterPro" id="IPR018060">
    <property type="entry name" value="HTH_AraC"/>
</dbReference>
<accession>U2CPI9</accession>
<dbReference type="Gene3D" id="1.10.287.130">
    <property type="match status" value="1"/>
</dbReference>
<protein>
    <recommendedName>
        <fullName evidence="2">histidine kinase</fullName>
        <ecNumber evidence="2">2.7.13.3</ecNumber>
    </recommendedName>
</protein>
<feature type="domain" description="Histidine kinase" evidence="13">
    <location>
        <begin position="450"/>
        <end position="662"/>
    </location>
</feature>
<feature type="modified residue" description="4-aspartylphosphate" evidence="9">
    <location>
        <position position="744"/>
    </location>
</feature>
<dbReference type="InterPro" id="IPR005467">
    <property type="entry name" value="His_kinase_dom"/>
</dbReference>